<gene>
    <name evidence="3" type="ORF">PFFVO_03083</name>
</gene>
<keyword evidence="2" id="KW-0131">Cell cycle</keyword>
<evidence type="ECO:0000256" key="2">
    <source>
        <dbReference type="PIRNR" id="PIRNR016393"/>
    </source>
</evidence>
<dbReference type="SMR" id="A0A024V628"/>
<protein>
    <recommendedName>
        <fullName evidence="2">Enhancer of rudimentary homolog</fullName>
    </recommendedName>
</protein>
<dbReference type="Pfam" id="PF01133">
    <property type="entry name" value="ER"/>
    <property type="match status" value="1"/>
</dbReference>
<evidence type="ECO:0000313" key="3">
    <source>
        <dbReference type="EMBL" id="ETW18012.1"/>
    </source>
</evidence>
<dbReference type="Proteomes" id="UP000030690">
    <property type="component" value="Unassembled WGS sequence"/>
</dbReference>
<proteinExistence type="inferred from homology"/>
<sequence>MNAGYSDVVLLVQFSQKIESRTFVEYKSLKLALNGICQLYEQAIKENDPSVQRITYNMNDLFLYIDNIPKITILLFHTPTFSYKPHDKIWIKQKLVDHIKDQIGK</sequence>
<dbReference type="Gene3D" id="3.30.2260.10">
    <property type="entry name" value="Enhancer of rudimentary"/>
    <property type="match status" value="1"/>
</dbReference>
<evidence type="ECO:0000256" key="1">
    <source>
        <dbReference type="ARBA" id="ARBA00007491"/>
    </source>
</evidence>
<evidence type="ECO:0000313" key="4">
    <source>
        <dbReference type="Proteomes" id="UP000030690"/>
    </source>
</evidence>
<reference evidence="3 4" key="2">
    <citation type="submission" date="2013-02" db="EMBL/GenBank/DDBJ databases">
        <title>The Genome Sequence of Plasmodium falciparum Vietnam Oak-Knoll (FVO).</title>
        <authorList>
            <consortium name="The Broad Institute Genome Sequencing Platform"/>
            <consortium name="The Broad Institute Genome Sequencing Center for Infectious Disease"/>
            <person name="Neafsey D."/>
            <person name="Cheeseman I."/>
            <person name="Volkman S."/>
            <person name="Adams J."/>
            <person name="Walker B."/>
            <person name="Young S.K."/>
            <person name="Zeng Q."/>
            <person name="Gargeya S."/>
            <person name="Fitzgerald M."/>
            <person name="Haas B."/>
            <person name="Abouelleil A."/>
            <person name="Alvarado L."/>
            <person name="Arachchi H.M."/>
            <person name="Berlin A.M."/>
            <person name="Chapman S.B."/>
            <person name="Dewar J."/>
            <person name="Goldberg J."/>
            <person name="Griggs A."/>
            <person name="Gujja S."/>
            <person name="Hansen M."/>
            <person name="Howarth C."/>
            <person name="Imamovic A."/>
            <person name="Larimer J."/>
            <person name="McCowan C."/>
            <person name="Murphy C."/>
            <person name="Neiman D."/>
            <person name="Pearson M."/>
            <person name="Priest M."/>
            <person name="Roberts A."/>
            <person name="Saif S."/>
            <person name="Shea T."/>
            <person name="Sisk P."/>
            <person name="Sykes S."/>
            <person name="Wortman J."/>
            <person name="Nusbaum C."/>
            <person name="Birren B."/>
        </authorList>
    </citation>
    <scope>NUCLEOTIDE SEQUENCE [LARGE SCALE GENOMIC DNA]</scope>
    <source>
        <strain evidence="4">Vietnam Oak-Knoll (FVO)</strain>
    </source>
</reference>
<dbReference type="AlphaFoldDB" id="A0A024V628"/>
<dbReference type="InterPro" id="IPR000781">
    <property type="entry name" value="ERH"/>
</dbReference>
<comment type="function">
    <text evidence="2">May have a role in the cell cycle.</text>
</comment>
<comment type="similarity">
    <text evidence="1 2">Belongs to the E(R) family.</text>
</comment>
<reference evidence="3 4" key="1">
    <citation type="submission" date="2013-02" db="EMBL/GenBank/DDBJ databases">
        <title>The Genome Annotation of Plasmodium falciparum Vietnam Oak-Knoll (FVO).</title>
        <authorList>
            <consortium name="The Broad Institute Genome Sequencing Platform"/>
            <consortium name="The Broad Institute Genome Sequencing Center for Infectious Disease"/>
            <person name="Neafsey D."/>
            <person name="Hoffman S."/>
            <person name="Volkman S."/>
            <person name="Rosenthal P."/>
            <person name="Walker B."/>
            <person name="Young S.K."/>
            <person name="Zeng Q."/>
            <person name="Gargeya S."/>
            <person name="Fitzgerald M."/>
            <person name="Haas B."/>
            <person name="Abouelleil A."/>
            <person name="Allen A.W."/>
            <person name="Alvarado L."/>
            <person name="Arachchi H.M."/>
            <person name="Berlin A.M."/>
            <person name="Chapman S.B."/>
            <person name="Gainer-Dewar J."/>
            <person name="Goldberg J."/>
            <person name="Griggs A."/>
            <person name="Gujja S."/>
            <person name="Hansen M."/>
            <person name="Howarth C."/>
            <person name="Imamovic A."/>
            <person name="Ireland A."/>
            <person name="Larimer J."/>
            <person name="McCowan C."/>
            <person name="Murphy C."/>
            <person name="Pearson M."/>
            <person name="Poon T.W."/>
            <person name="Priest M."/>
            <person name="Roberts A."/>
            <person name="Saif S."/>
            <person name="Shea T."/>
            <person name="Sisk P."/>
            <person name="Sykes S."/>
            <person name="Wortman J."/>
            <person name="Nusbaum C."/>
            <person name="Birren B."/>
        </authorList>
    </citation>
    <scope>NUCLEOTIDE SEQUENCE [LARGE SCALE GENOMIC DNA]</scope>
    <source>
        <strain evidence="4">Vietnam Oak-Knoll (FVO)</strain>
    </source>
</reference>
<organism evidence="3 4">
    <name type="scientific">Plasmodium falciparum Vietnam Oak-Knoll</name>
    <name type="common">FVO</name>
    <dbReference type="NCBI Taxonomy" id="1036723"/>
    <lineage>
        <taxon>Eukaryota</taxon>
        <taxon>Sar</taxon>
        <taxon>Alveolata</taxon>
        <taxon>Apicomplexa</taxon>
        <taxon>Aconoidasida</taxon>
        <taxon>Haemosporida</taxon>
        <taxon>Plasmodiidae</taxon>
        <taxon>Plasmodium</taxon>
        <taxon>Plasmodium (Laverania)</taxon>
    </lineage>
</organism>
<dbReference type="EMBL" id="KI925082">
    <property type="protein sequence ID" value="ETW18012.1"/>
    <property type="molecule type" value="Genomic_DNA"/>
</dbReference>
<name>A0A024V628_PLAFA</name>
<dbReference type="SUPFAM" id="SSF143875">
    <property type="entry name" value="ERH-like"/>
    <property type="match status" value="1"/>
</dbReference>
<dbReference type="OrthoDB" id="7887808at2759"/>
<accession>A0A024V628</accession>
<dbReference type="PIRSF" id="PIRSF016393">
    <property type="entry name" value="Enh_rudimentary"/>
    <property type="match status" value="1"/>
</dbReference>
<dbReference type="PANTHER" id="PTHR12373">
    <property type="entry name" value="ENHANCER OF RUDIMENTARY ERH"/>
    <property type="match status" value="1"/>
</dbReference>
<dbReference type="InterPro" id="IPR035912">
    <property type="entry name" value="EHR_sf"/>
</dbReference>
<dbReference type="PANTHER" id="PTHR12373:SF0">
    <property type="entry name" value="ENHANCER OF RUDIMENTARY HOMOLOG"/>
    <property type="match status" value="1"/>
</dbReference>